<evidence type="ECO:0000259" key="2">
    <source>
        <dbReference type="SMART" id="SM01227"/>
    </source>
</evidence>
<feature type="compositionally biased region" description="Low complexity" evidence="1">
    <location>
        <begin position="78"/>
        <end position="96"/>
    </location>
</feature>
<organism evidence="3 4">
    <name type="scientific">Acorus calamus</name>
    <name type="common">Sweet flag</name>
    <dbReference type="NCBI Taxonomy" id="4465"/>
    <lineage>
        <taxon>Eukaryota</taxon>
        <taxon>Viridiplantae</taxon>
        <taxon>Streptophyta</taxon>
        <taxon>Embryophyta</taxon>
        <taxon>Tracheophyta</taxon>
        <taxon>Spermatophyta</taxon>
        <taxon>Magnoliopsida</taxon>
        <taxon>Liliopsida</taxon>
        <taxon>Acoraceae</taxon>
        <taxon>Acorus</taxon>
    </lineage>
</organism>
<dbReference type="PANTHER" id="PTHR34357">
    <property type="entry name" value="F7A19.14 PROTEIN-RELATED"/>
    <property type="match status" value="1"/>
</dbReference>
<protein>
    <recommendedName>
        <fullName evidence="2">GCK domain-containing protein</fullName>
    </recommendedName>
</protein>
<feature type="region of interest" description="Disordered" evidence="1">
    <location>
        <begin position="60"/>
        <end position="96"/>
    </location>
</feature>
<comment type="caution">
    <text evidence="3">The sequence shown here is derived from an EMBL/GenBank/DDBJ whole genome shotgun (WGS) entry which is preliminary data.</text>
</comment>
<proteinExistence type="predicted"/>
<gene>
    <name evidence="3" type="ORF">QJS10_CPB21g00588</name>
</gene>
<dbReference type="EMBL" id="JAUJYO010000021">
    <property type="protein sequence ID" value="KAK1283958.1"/>
    <property type="molecule type" value="Genomic_DNA"/>
</dbReference>
<evidence type="ECO:0000313" key="3">
    <source>
        <dbReference type="EMBL" id="KAK1283958.1"/>
    </source>
</evidence>
<dbReference type="PANTHER" id="PTHR34357:SF2">
    <property type="entry name" value="F26F24.3-RELATED"/>
    <property type="match status" value="1"/>
</dbReference>
<name>A0AAV9C6Q6_ACOCL</name>
<sequence length="96" mass="10278">MKGGGCKDAFVAWEACVEEAEKNKEDVVEKCYQITGRLKECMEAHSGYYEPVLRAEKAMEEEAARELADQEAVPPPSSVDSVGGDGGVPPSSDVGK</sequence>
<reference evidence="3" key="2">
    <citation type="submission" date="2023-06" db="EMBL/GenBank/DDBJ databases">
        <authorList>
            <person name="Ma L."/>
            <person name="Liu K.-W."/>
            <person name="Li Z."/>
            <person name="Hsiao Y.-Y."/>
            <person name="Qi Y."/>
            <person name="Fu T."/>
            <person name="Tang G."/>
            <person name="Zhang D."/>
            <person name="Sun W.-H."/>
            <person name="Liu D.-K."/>
            <person name="Li Y."/>
            <person name="Chen G.-Z."/>
            <person name="Liu X.-D."/>
            <person name="Liao X.-Y."/>
            <person name="Jiang Y.-T."/>
            <person name="Yu X."/>
            <person name="Hao Y."/>
            <person name="Huang J."/>
            <person name="Zhao X.-W."/>
            <person name="Ke S."/>
            <person name="Chen Y.-Y."/>
            <person name="Wu W.-L."/>
            <person name="Hsu J.-L."/>
            <person name="Lin Y.-F."/>
            <person name="Huang M.-D."/>
            <person name="Li C.-Y."/>
            <person name="Huang L."/>
            <person name="Wang Z.-W."/>
            <person name="Zhao X."/>
            <person name="Zhong W.-Y."/>
            <person name="Peng D.-H."/>
            <person name="Ahmad S."/>
            <person name="Lan S."/>
            <person name="Zhang J.-S."/>
            <person name="Tsai W.-C."/>
            <person name="Van De Peer Y."/>
            <person name="Liu Z.-J."/>
        </authorList>
    </citation>
    <scope>NUCLEOTIDE SEQUENCE</scope>
    <source>
        <strain evidence="3">CP</strain>
        <tissue evidence="3">Leaves</tissue>
    </source>
</reference>
<feature type="domain" description="GCK" evidence="2">
    <location>
        <begin position="1"/>
        <end position="67"/>
    </location>
</feature>
<dbReference type="Gene3D" id="1.10.287.2900">
    <property type="match status" value="1"/>
</dbReference>
<dbReference type="SMART" id="SM01227">
    <property type="entry name" value="GCK"/>
    <property type="match status" value="1"/>
</dbReference>
<evidence type="ECO:0000256" key="1">
    <source>
        <dbReference type="SAM" id="MobiDB-lite"/>
    </source>
</evidence>
<accession>A0AAV9C6Q6</accession>
<dbReference type="AlphaFoldDB" id="A0AAV9C6Q6"/>
<dbReference type="Pfam" id="PF07802">
    <property type="entry name" value="GCK"/>
    <property type="match status" value="1"/>
</dbReference>
<dbReference type="Proteomes" id="UP001180020">
    <property type="component" value="Unassembled WGS sequence"/>
</dbReference>
<reference evidence="3" key="1">
    <citation type="journal article" date="2023" name="Nat. Commun.">
        <title>Diploid and tetraploid genomes of Acorus and the evolution of monocots.</title>
        <authorList>
            <person name="Ma L."/>
            <person name="Liu K.W."/>
            <person name="Li Z."/>
            <person name="Hsiao Y.Y."/>
            <person name="Qi Y."/>
            <person name="Fu T."/>
            <person name="Tang G.D."/>
            <person name="Zhang D."/>
            <person name="Sun W.H."/>
            <person name="Liu D.K."/>
            <person name="Li Y."/>
            <person name="Chen G.Z."/>
            <person name="Liu X.D."/>
            <person name="Liao X.Y."/>
            <person name="Jiang Y.T."/>
            <person name="Yu X."/>
            <person name="Hao Y."/>
            <person name="Huang J."/>
            <person name="Zhao X.W."/>
            <person name="Ke S."/>
            <person name="Chen Y.Y."/>
            <person name="Wu W.L."/>
            <person name="Hsu J.L."/>
            <person name="Lin Y.F."/>
            <person name="Huang M.D."/>
            <person name="Li C.Y."/>
            <person name="Huang L."/>
            <person name="Wang Z.W."/>
            <person name="Zhao X."/>
            <person name="Zhong W.Y."/>
            <person name="Peng D.H."/>
            <person name="Ahmad S."/>
            <person name="Lan S."/>
            <person name="Zhang J.S."/>
            <person name="Tsai W.C."/>
            <person name="Van de Peer Y."/>
            <person name="Liu Z.J."/>
        </authorList>
    </citation>
    <scope>NUCLEOTIDE SEQUENCE</scope>
    <source>
        <strain evidence="3">CP</strain>
    </source>
</reference>
<evidence type="ECO:0000313" key="4">
    <source>
        <dbReference type="Proteomes" id="UP001180020"/>
    </source>
</evidence>
<keyword evidence="4" id="KW-1185">Reference proteome</keyword>
<dbReference type="InterPro" id="IPR012891">
    <property type="entry name" value="GCK_dom"/>
</dbReference>